<evidence type="ECO:0000313" key="1">
    <source>
        <dbReference type="EMBL" id="XDS46475.1"/>
    </source>
</evidence>
<proteinExistence type="predicted"/>
<dbReference type="RefSeq" id="WP_369340943.1">
    <property type="nucleotide sequence ID" value="NZ_CP129675.1"/>
</dbReference>
<name>A0AB39ULP7_9BIFI</name>
<sequence length="111" mass="12492">MARIEFKQVQGLRQNGTSWHGIDVMLDKERLDRAFIKDRELRHIAANPSALRIGIIQRSGRDGSTYEIAQLMLGSLAVGTRLKLNDVEKTDVKTALAEQSAQDMGEDKKNR</sequence>
<evidence type="ECO:0000313" key="2">
    <source>
        <dbReference type="EMBL" id="XDS48744.1"/>
    </source>
</evidence>
<dbReference type="EMBL" id="CP129675">
    <property type="protein sequence ID" value="XDS46475.1"/>
    <property type="molecule type" value="Genomic_DNA"/>
</dbReference>
<dbReference type="KEGG" id="bfk:QN062_06055"/>
<dbReference type="EMBL" id="CP129682">
    <property type="protein sequence ID" value="XDS48744.1"/>
    <property type="molecule type" value="Genomic_DNA"/>
</dbReference>
<dbReference type="AlphaFoldDB" id="A0AB39ULP7"/>
<organism evidence="3">
    <name type="scientific">Bifidobacterium fermentum</name>
    <dbReference type="NCBI Taxonomy" id="3059035"/>
    <lineage>
        <taxon>Bacteria</taxon>
        <taxon>Bacillati</taxon>
        <taxon>Actinomycetota</taxon>
        <taxon>Actinomycetes</taxon>
        <taxon>Bifidobacteriales</taxon>
        <taxon>Bifidobacteriaceae</taxon>
        <taxon>Bifidobacterium</taxon>
    </lineage>
</organism>
<protein>
    <submittedName>
        <fullName evidence="3">Uncharacterized protein</fullName>
    </submittedName>
</protein>
<evidence type="ECO:0000313" key="3">
    <source>
        <dbReference type="EMBL" id="XDS49971.1"/>
    </source>
</evidence>
<reference evidence="3" key="1">
    <citation type="submission" date="2023-07" db="EMBL/GenBank/DDBJ databases">
        <title>Bifidobacterium aquikefiriaerophilum sp. nov. and Bifidobacterium eccum sp. nov., isolated from water kefir.</title>
        <authorList>
            <person name="Breselge S."/>
            <person name="Bellassi P."/>
            <person name="Barcenilla C."/>
            <person name="Alvarez-Ordonez A."/>
            <person name="Morelli L."/>
            <person name="Cotter P.D."/>
        </authorList>
    </citation>
    <scope>NUCLEOTIDE SEQUENCE</scope>
    <source>
        <strain evidence="3">WK012_4_13</strain>
        <strain evidence="2">WK013_4_14</strain>
        <strain evidence="1">WK048_4_13</strain>
    </source>
</reference>
<dbReference type="EMBL" id="CP129683">
    <property type="protein sequence ID" value="XDS49971.1"/>
    <property type="molecule type" value="Genomic_DNA"/>
</dbReference>
<gene>
    <name evidence="3" type="ORF">QN062_06055</name>
    <name evidence="2" type="ORF">QN216_00250</name>
    <name evidence="1" type="ORF">QN217_10195</name>
</gene>
<accession>A0AB39ULP7</accession>